<dbReference type="InterPro" id="IPR011918">
    <property type="entry name" value="ABC_MsbA_ATP-bd"/>
</dbReference>
<comment type="caution">
    <text evidence="12">The sequence shown here is derived from an EMBL/GenBank/DDBJ whole genome shotgun (WGS) entry which is preliminary data.</text>
</comment>
<evidence type="ECO:0000259" key="10">
    <source>
        <dbReference type="PROSITE" id="PS50893"/>
    </source>
</evidence>
<keyword evidence="5 12" id="KW-0067">ATP-binding</keyword>
<dbReference type="GO" id="GO:0015421">
    <property type="term" value="F:ABC-type oligopeptide transporter activity"/>
    <property type="evidence" value="ECO:0007669"/>
    <property type="project" value="TreeGrafter"/>
</dbReference>
<reference evidence="13" key="1">
    <citation type="submission" date="2018-08" db="EMBL/GenBank/DDBJ databases">
        <authorList>
            <person name="Im W.T."/>
        </authorList>
    </citation>
    <scope>NUCLEOTIDE SEQUENCE [LARGE SCALE GENOMIC DNA]</scope>
    <source>
        <strain evidence="13">LA-28</strain>
    </source>
</reference>
<dbReference type="PANTHER" id="PTHR43394:SF1">
    <property type="entry name" value="ATP-BINDING CASSETTE SUB-FAMILY B MEMBER 10, MITOCHONDRIAL"/>
    <property type="match status" value="1"/>
</dbReference>
<evidence type="ECO:0000256" key="8">
    <source>
        <dbReference type="ARBA" id="ARBA00024725"/>
    </source>
</evidence>
<dbReference type="InterPro" id="IPR017871">
    <property type="entry name" value="ABC_transporter-like_CS"/>
</dbReference>
<feature type="transmembrane region" description="Helical" evidence="9">
    <location>
        <begin position="251"/>
        <end position="277"/>
    </location>
</feature>
<dbReference type="PANTHER" id="PTHR43394">
    <property type="entry name" value="ATP-DEPENDENT PERMEASE MDL1, MITOCHONDRIAL"/>
    <property type="match status" value="1"/>
</dbReference>
<feature type="transmembrane region" description="Helical" evidence="9">
    <location>
        <begin position="73"/>
        <end position="94"/>
    </location>
</feature>
<dbReference type="InterPro" id="IPR027417">
    <property type="entry name" value="P-loop_NTPase"/>
</dbReference>
<name>A0A371XFI7_9HYPH</name>
<dbReference type="PROSITE" id="PS00211">
    <property type="entry name" value="ABC_TRANSPORTER_1"/>
    <property type="match status" value="1"/>
</dbReference>
<dbReference type="GO" id="GO:0016887">
    <property type="term" value="F:ATP hydrolysis activity"/>
    <property type="evidence" value="ECO:0007669"/>
    <property type="project" value="InterPro"/>
</dbReference>
<evidence type="ECO:0000256" key="5">
    <source>
        <dbReference type="ARBA" id="ARBA00022840"/>
    </source>
</evidence>
<dbReference type="RefSeq" id="WP_116623826.1">
    <property type="nucleotide sequence ID" value="NZ_QURN01000006.1"/>
</dbReference>
<dbReference type="SUPFAM" id="SSF90123">
    <property type="entry name" value="ABC transporter transmembrane region"/>
    <property type="match status" value="1"/>
</dbReference>
<evidence type="ECO:0000313" key="13">
    <source>
        <dbReference type="Proteomes" id="UP000262379"/>
    </source>
</evidence>
<evidence type="ECO:0000256" key="3">
    <source>
        <dbReference type="ARBA" id="ARBA00022692"/>
    </source>
</evidence>
<comment type="subcellular location">
    <subcellularLocation>
        <location evidence="1">Cell membrane</location>
        <topology evidence="1">Multi-pass membrane protein</topology>
    </subcellularLocation>
</comment>
<dbReference type="SUPFAM" id="SSF52540">
    <property type="entry name" value="P-loop containing nucleoside triphosphate hydrolases"/>
    <property type="match status" value="1"/>
</dbReference>
<protein>
    <submittedName>
        <fullName evidence="12">ATP-binding cassette domain-containing protein</fullName>
    </submittedName>
</protein>
<organism evidence="12 13">
    <name type="scientific">Mesorhizobium denitrificans</name>
    <dbReference type="NCBI Taxonomy" id="2294114"/>
    <lineage>
        <taxon>Bacteria</taxon>
        <taxon>Pseudomonadati</taxon>
        <taxon>Pseudomonadota</taxon>
        <taxon>Alphaproteobacteria</taxon>
        <taxon>Hyphomicrobiales</taxon>
        <taxon>Phyllobacteriaceae</taxon>
        <taxon>Mesorhizobium</taxon>
    </lineage>
</organism>
<dbReference type="PROSITE" id="PS50929">
    <property type="entry name" value="ABC_TM1F"/>
    <property type="match status" value="1"/>
</dbReference>
<dbReference type="InterPro" id="IPR003593">
    <property type="entry name" value="AAA+_ATPase"/>
</dbReference>
<feature type="transmembrane region" description="Helical" evidence="9">
    <location>
        <begin position="33"/>
        <end position="53"/>
    </location>
</feature>
<keyword evidence="7 9" id="KW-0472">Membrane</keyword>
<accession>A0A371XFI7</accession>
<dbReference type="Pfam" id="PF00664">
    <property type="entry name" value="ABC_membrane"/>
    <property type="match status" value="1"/>
</dbReference>
<keyword evidence="3 9" id="KW-0812">Transmembrane</keyword>
<evidence type="ECO:0000256" key="1">
    <source>
        <dbReference type="ARBA" id="ARBA00004651"/>
    </source>
</evidence>
<feature type="domain" description="ABC transmembrane type-1" evidence="11">
    <location>
        <begin position="34"/>
        <end position="316"/>
    </location>
</feature>
<dbReference type="CDD" id="cd18575">
    <property type="entry name" value="ABC_6TM_bac_exporter_ABCB8_10_like"/>
    <property type="match status" value="1"/>
</dbReference>
<comment type="function">
    <text evidence="8">Part of an ABC transporter complex. Transmembrane domains (TMD) form a pore in the inner membrane and the ATP-binding domain (NBD) is responsible for energy generation.</text>
</comment>
<dbReference type="InterPro" id="IPR036640">
    <property type="entry name" value="ABC1_TM_sf"/>
</dbReference>
<dbReference type="AlphaFoldDB" id="A0A371XFI7"/>
<evidence type="ECO:0000256" key="7">
    <source>
        <dbReference type="ARBA" id="ARBA00023136"/>
    </source>
</evidence>
<evidence type="ECO:0000259" key="11">
    <source>
        <dbReference type="PROSITE" id="PS50929"/>
    </source>
</evidence>
<dbReference type="GO" id="GO:0005524">
    <property type="term" value="F:ATP binding"/>
    <property type="evidence" value="ECO:0007669"/>
    <property type="project" value="UniProtKB-KW"/>
</dbReference>
<dbReference type="EMBL" id="QURN01000006">
    <property type="protein sequence ID" value="RFC67990.1"/>
    <property type="molecule type" value="Genomic_DNA"/>
</dbReference>
<sequence>MARGTSAETQAKRRSLKPLGRLIPFVMRYKGHVAAALFFLTLAGVTTLTLPLAVRRMIDHGFSSTDGTFIANYFSMLVVIAAVLALASACRYYFVVTLGERVVTDIRSSVFAHVTTLSPSFFDRSQSGEIISRLAADTTQIKSAVGATASVALRNIILGLGAVAMMVVTSPKLSGLVLAAIPVIVLPLVAFGRSVRAKSRLAQDTLANATAYASEQIGAVRTLQSFTNERLVTGKFSKAVEMAFEAARSSVLARALLTFVAIFTIFASVVAVLWFGSRDVLTGALSPGTLGQFLLYSVFAAGALGALSEVWGELSQAAGAAERLAELLDEQPTIKVPANPVPFPVPAKGEVSFHAVDFAYPTRPHRSAVHDLSFEVKPGETIAIVGPSGAGKTTVFALLQRFYDPNSGAVLVDGIDIRGADPVALRSRIATVPQDVTVFAASIRDNIAFGRPDASEEEIIAAAKAALVDEFVQRLPEGYNTMVGERGVTLSGGQRQRLAIARAVLRNAPILLLDEATSALDAESERFVQHALESLMGGRTTLVIAHRLATILKADRIIVMDDGRIVEQGTHAALVKKNGIYARLARLQFDSGNEAFERAAE</sequence>
<dbReference type="PROSITE" id="PS50893">
    <property type="entry name" value="ABC_TRANSPORTER_2"/>
    <property type="match status" value="1"/>
</dbReference>
<dbReference type="NCBIfam" id="TIGR02204">
    <property type="entry name" value="MsbA_rel"/>
    <property type="match status" value="1"/>
</dbReference>
<dbReference type="InterPro" id="IPR003439">
    <property type="entry name" value="ABC_transporter-like_ATP-bd"/>
</dbReference>
<evidence type="ECO:0000313" key="12">
    <source>
        <dbReference type="EMBL" id="RFC67990.1"/>
    </source>
</evidence>
<keyword evidence="13" id="KW-1185">Reference proteome</keyword>
<gene>
    <name evidence="12" type="ORF">DY251_09410</name>
</gene>
<feature type="transmembrane region" description="Helical" evidence="9">
    <location>
        <begin position="289"/>
        <end position="307"/>
    </location>
</feature>
<comment type="similarity">
    <text evidence="2">Belongs to the ABC transporter superfamily.</text>
</comment>
<dbReference type="Gene3D" id="1.20.1560.10">
    <property type="entry name" value="ABC transporter type 1, transmembrane domain"/>
    <property type="match status" value="2"/>
</dbReference>
<feature type="transmembrane region" description="Helical" evidence="9">
    <location>
        <begin position="143"/>
        <end position="167"/>
    </location>
</feature>
<dbReference type="FunFam" id="3.40.50.300:FF:000218">
    <property type="entry name" value="Multidrug ABC transporter ATP-binding protein"/>
    <property type="match status" value="1"/>
</dbReference>
<dbReference type="InterPro" id="IPR011527">
    <property type="entry name" value="ABC1_TM_dom"/>
</dbReference>
<evidence type="ECO:0000256" key="6">
    <source>
        <dbReference type="ARBA" id="ARBA00022989"/>
    </source>
</evidence>
<dbReference type="Pfam" id="PF00005">
    <property type="entry name" value="ABC_tran"/>
    <property type="match status" value="1"/>
</dbReference>
<keyword evidence="4" id="KW-0547">Nucleotide-binding</keyword>
<dbReference type="GO" id="GO:0090374">
    <property type="term" value="P:oligopeptide export from mitochondrion"/>
    <property type="evidence" value="ECO:0007669"/>
    <property type="project" value="TreeGrafter"/>
</dbReference>
<evidence type="ECO:0000256" key="4">
    <source>
        <dbReference type="ARBA" id="ARBA00022741"/>
    </source>
</evidence>
<proteinExistence type="inferred from homology"/>
<dbReference type="SMART" id="SM00382">
    <property type="entry name" value="AAA"/>
    <property type="match status" value="1"/>
</dbReference>
<feature type="domain" description="ABC transporter" evidence="10">
    <location>
        <begin position="353"/>
        <end position="587"/>
    </location>
</feature>
<feature type="transmembrane region" description="Helical" evidence="9">
    <location>
        <begin position="173"/>
        <end position="191"/>
    </location>
</feature>
<evidence type="ECO:0000256" key="2">
    <source>
        <dbReference type="ARBA" id="ARBA00005417"/>
    </source>
</evidence>
<keyword evidence="6 9" id="KW-1133">Transmembrane helix</keyword>
<dbReference type="InterPro" id="IPR039421">
    <property type="entry name" value="Type_1_exporter"/>
</dbReference>
<evidence type="ECO:0000256" key="9">
    <source>
        <dbReference type="SAM" id="Phobius"/>
    </source>
</evidence>
<dbReference type="Gene3D" id="3.40.50.300">
    <property type="entry name" value="P-loop containing nucleotide triphosphate hydrolases"/>
    <property type="match status" value="1"/>
</dbReference>
<dbReference type="Proteomes" id="UP000262379">
    <property type="component" value="Unassembled WGS sequence"/>
</dbReference>
<dbReference type="GO" id="GO:0005886">
    <property type="term" value="C:plasma membrane"/>
    <property type="evidence" value="ECO:0007669"/>
    <property type="project" value="UniProtKB-SubCell"/>
</dbReference>